<protein>
    <submittedName>
        <fullName evidence="1">Uncharacterized protein</fullName>
    </submittedName>
</protein>
<sequence>MAESEEEMKSLLMKVKEESEKAALKLIQKMKIMSSCPITSWQVDRETMETVTEFIFLGSKITADGDCSHEIKRHLLLGRKAMTNLDSILKSRDITLPTMVHLVKAMVFPVVMRGCESWTIKKAECQRIDAFEL</sequence>
<proteinExistence type="predicted"/>
<accession>A0AC11DMY8</accession>
<reference evidence="1" key="1">
    <citation type="submission" date="2020-11" db="EMBL/GenBank/DDBJ databases">
        <authorList>
            <person name="Davenport K.M."/>
            <person name="Bickhart D.M."/>
            <person name="Smith T.P.L."/>
            <person name="Murdoch B.M."/>
            <person name="Rosen B.D."/>
        </authorList>
    </citation>
    <scope>NUCLEOTIDE SEQUENCE [LARGE SCALE GENOMIC DNA]</scope>
    <source>
        <strain evidence="1">OAR_USU_Benz2616</strain>
    </source>
</reference>
<organism evidence="1">
    <name type="scientific">Ovis aries</name>
    <name type="common">Sheep</name>
    <dbReference type="NCBI Taxonomy" id="9940"/>
    <lineage>
        <taxon>Eukaryota</taxon>
        <taxon>Metazoa</taxon>
        <taxon>Chordata</taxon>
        <taxon>Craniata</taxon>
        <taxon>Vertebrata</taxon>
        <taxon>Euteleostomi</taxon>
        <taxon>Mammalia</taxon>
        <taxon>Eutheria</taxon>
        <taxon>Laurasiatheria</taxon>
        <taxon>Artiodactyla</taxon>
        <taxon>Ruminantia</taxon>
        <taxon>Pecora</taxon>
        <taxon>Bovidae</taxon>
        <taxon>Caprinae</taxon>
        <taxon>Ovis</taxon>
    </lineage>
</organism>
<reference evidence="1" key="3">
    <citation type="submission" date="2025-09" db="UniProtKB">
        <authorList>
            <consortium name="Ensembl"/>
        </authorList>
    </citation>
    <scope>IDENTIFICATION</scope>
</reference>
<name>A0AC11DMY8_SHEEP</name>
<evidence type="ECO:0000313" key="1">
    <source>
        <dbReference type="Ensembl" id="ENSOARP00020045746.1"/>
    </source>
</evidence>
<dbReference type="Ensembl" id="ENSOART00020043076.1">
    <property type="protein sequence ID" value="ENSOARP00020045746.1"/>
    <property type="gene ID" value="ENSOARG00020040092.1"/>
</dbReference>
<reference evidence="1" key="2">
    <citation type="submission" date="2025-08" db="UniProtKB">
        <authorList>
            <consortium name="Ensembl"/>
        </authorList>
    </citation>
    <scope>IDENTIFICATION</scope>
</reference>